<dbReference type="NCBIfam" id="NF005868">
    <property type="entry name" value="PRK07806.1"/>
    <property type="match status" value="1"/>
</dbReference>
<dbReference type="EMBL" id="JBHLZU010000010">
    <property type="protein sequence ID" value="MFB9904907.1"/>
    <property type="molecule type" value="Genomic_DNA"/>
</dbReference>
<comment type="caution">
    <text evidence="3">The sequence shown here is derived from an EMBL/GenBank/DDBJ whole genome shotgun (WGS) entry which is preliminary data.</text>
</comment>
<evidence type="ECO:0000313" key="3">
    <source>
        <dbReference type="EMBL" id="MFB9904907.1"/>
    </source>
</evidence>
<dbReference type="PRINTS" id="PR00081">
    <property type="entry name" value="GDHRDH"/>
</dbReference>
<organism evidence="3 4">
    <name type="scientific">Allokutzneria oryzae</name>
    <dbReference type="NCBI Taxonomy" id="1378989"/>
    <lineage>
        <taxon>Bacteria</taxon>
        <taxon>Bacillati</taxon>
        <taxon>Actinomycetota</taxon>
        <taxon>Actinomycetes</taxon>
        <taxon>Pseudonocardiales</taxon>
        <taxon>Pseudonocardiaceae</taxon>
        <taxon>Allokutzneria</taxon>
    </lineage>
</organism>
<dbReference type="Pfam" id="PF00106">
    <property type="entry name" value="adh_short"/>
    <property type="match status" value="1"/>
</dbReference>
<protein>
    <submittedName>
        <fullName evidence="3">SDR family oxidoreductase</fullName>
    </submittedName>
</protein>
<gene>
    <name evidence="3" type="ORF">ACFFQA_13270</name>
</gene>
<keyword evidence="4" id="KW-1185">Reference proteome</keyword>
<dbReference type="RefSeq" id="WP_377852105.1">
    <property type="nucleotide sequence ID" value="NZ_JBHLZU010000010.1"/>
</dbReference>
<evidence type="ECO:0000256" key="2">
    <source>
        <dbReference type="ARBA" id="ARBA00023002"/>
    </source>
</evidence>
<sequence>MTGRVVLVTGASRGVGAETARLLATSGAHVYVNYRDKAKRAERVVAEIVAAGGRAWPLKADLTDPIAVTAMLDEVRERSGRLDALVLNASGGMERDRDLGYAMRLNRDAQVRVLETALPLMPALSRVVFVTSHQAHFHGRRPGYAAYEAVAESKRAGEDALRAKIPELRERGVGLVVVSGDMIEGTITVTLLDRAEPGIVDARRAEARSLPTVGEFAAEVAKAVVEPLETGHTVYVGGADYLTLTAPGRG</sequence>
<name>A0ABV5ZVI5_9PSEU</name>
<comment type="similarity">
    <text evidence="1">Belongs to the short-chain dehydrogenases/reductases (SDR) family.</text>
</comment>
<dbReference type="Gene3D" id="3.40.50.720">
    <property type="entry name" value="NAD(P)-binding Rossmann-like Domain"/>
    <property type="match status" value="1"/>
</dbReference>
<proteinExistence type="inferred from homology"/>
<dbReference type="SUPFAM" id="SSF51735">
    <property type="entry name" value="NAD(P)-binding Rossmann-fold domains"/>
    <property type="match status" value="1"/>
</dbReference>
<dbReference type="PANTHER" id="PTHR43008">
    <property type="entry name" value="BENZIL REDUCTASE"/>
    <property type="match status" value="1"/>
</dbReference>
<reference evidence="3 4" key="1">
    <citation type="submission" date="2024-09" db="EMBL/GenBank/DDBJ databases">
        <authorList>
            <person name="Sun Q."/>
            <person name="Mori K."/>
        </authorList>
    </citation>
    <scope>NUCLEOTIDE SEQUENCE [LARGE SCALE GENOMIC DNA]</scope>
    <source>
        <strain evidence="3 4">TBRC 7907</strain>
    </source>
</reference>
<dbReference type="Proteomes" id="UP001589693">
    <property type="component" value="Unassembled WGS sequence"/>
</dbReference>
<dbReference type="InterPro" id="IPR036291">
    <property type="entry name" value="NAD(P)-bd_dom_sf"/>
</dbReference>
<keyword evidence="2" id="KW-0560">Oxidoreductase</keyword>
<dbReference type="PANTHER" id="PTHR43008:SF4">
    <property type="entry name" value="CHAIN DEHYDROGENASE, PUTATIVE (AFU_ORTHOLOGUE AFUA_4G08710)-RELATED"/>
    <property type="match status" value="1"/>
</dbReference>
<evidence type="ECO:0000313" key="4">
    <source>
        <dbReference type="Proteomes" id="UP001589693"/>
    </source>
</evidence>
<accession>A0ABV5ZVI5</accession>
<dbReference type="InterPro" id="IPR002347">
    <property type="entry name" value="SDR_fam"/>
</dbReference>
<evidence type="ECO:0000256" key="1">
    <source>
        <dbReference type="ARBA" id="ARBA00006484"/>
    </source>
</evidence>